<dbReference type="InterPro" id="IPR036097">
    <property type="entry name" value="HisK_dim/P_sf"/>
</dbReference>
<comment type="subcellular location">
    <subcellularLocation>
        <location evidence="2">Cell membrane</location>
        <topology evidence="2">Multi-pass membrane protein</topology>
    </subcellularLocation>
</comment>
<dbReference type="SUPFAM" id="SSF47226">
    <property type="entry name" value="Histidine-containing phosphotransfer domain, HPT domain"/>
    <property type="match status" value="1"/>
</dbReference>
<evidence type="ECO:0000256" key="8">
    <source>
        <dbReference type="ARBA" id="ARBA00022741"/>
    </source>
</evidence>
<dbReference type="CDD" id="cd16922">
    <property type="entry name" value="HATPase_EvgS-ArcB-TorS-like"/>
    <property type="match status" value="1"/>
</dbReference>
<accession>A0A5S9N2W1</accession>
<evidence type="ECO:0000256" key="7">
    <source>
        <dbReference type="ARBA" id="ARBA00022692"/>
    </source>
</evidence>
<feature type="domain" description="Histidine kinase" evidence="17">
    <location>
        <begin position="293"/>
        <end position="516"/>
    </location>
</feature>
<keyword evidence="10" id="KW-0067">ATP-binding</keyword>
<dbReference type="SMART" id="SM00448">
    <property type="entry name" value="REC"/>
    <property type="match status" value="1"/>
</dbReference>
<keyword evidence="9 20" id="KW-0418">Kinase</keyword>
<dbReference type="CDD" id="cd00082">
    <property type="entry name" value="HisKA"/>
    <property type="match status" value="1"/>
</dbReference>
<evidence type="ECO:0000256" key="9">
    <source>
        <dbReference type="ARBA" id="ARBA00022777"/>
    </source>
</evidence>
<dbReference type="PANTHER" id="PTHR45339">
    <property type="entry name" value="HYBRID SIGNAL TRANSDUCTION HISTIDINE KINASE J"/>
    <property type="match status" value="1"/>
</dbReference>
<dbReference type="OrthoDB" id="6187449at2"/>
<feature type="domain" description="HPt" evidence="19">
    <location>
        <begin position="805"/>
        <end position="908"/>
    </location>
</feature>
<sequence>MLKGLRLQILTLAVLPSVLVSLAAGIYLNYANIRNIDAFVYERGKATAAQVANIARVEILNDQINVLQSIANTSLEEKGLRSISIFNTHGRLLAHAGPRLPPFKKLLAWHETNIIAHHNDDNLGFLYPIERQEYTSNLGQTVNGTPSVSRIGWVAIEYNTSDFTVHRYNTSMQLYSILLLALAFSILIGYRFSKRIHKDVDNLSINIQRLRQEDPVVGDDDFSIGDFQRLADSLNELGQMRQQEYNDLRHSVELTTSDLQETIEAIEIQNIELSIAQKEALKASKIKSEFLANTSHEIRTPLNGIIGFTKILQRTTMSPQQQEYLETIQVSSEGLLTIINDILDFSKIEAGKLELERAPFNLRQILEEVVSLFAPAAYEKHLEITLMIYQDVPVYLISDPTRIKQIFSNLISNAIKFTDSGEVVVRVELESQDNSSGDVALHATISDTGIGMDKTQCSELFQAFSQGNRSISREYGGTGLGLAIVKSLTEMLGGTISATSQKHVGTSFNLNLKLRLQRQPPVSNLRLLEGKSVVILEPHKPSNRAICGLLQSWQVHAHCATTEAELQECLDCFHADAILYSFTPDTDIQDARETIERLEAQYHTRVAALTPISLTQISCFHDANLAYCSKPVSEHVLYRTLARLIRPELSDNSSIHEQPKPLTGTSVRALAVDDNAANLKLLTVLLRDLNVEADTADNGEKALAATQAKDFDIIFMDVQMPVMNGLDASKAIREHTDTPIIALTAHALADEKDKLLAAGVNAYLTKPVQEAQIRDAIREYCQTNNDPTQNAAVDVHACLKLANNKADLAADMFQMLIERLPADINDIQQHVKSRDYDMVLTHVHKLHGACCYTGVVLLKSACYEFEKALKEERYSNTLGYCETLEREAEAVLAWSQTYSLGNELNKLL</sequence>
<feature type="modified residue" description="Phosphohistidine" evidence="14">
    <location>
        <position position="844"/>
    </location>
</feature>
<evidence type="ECO:0000256" key="15">
    <source>
        <dbReference type="PROSITE-ProRule" id="PRU00169"/>
    </source>
</evidence>
<evidence type="ECO:0000256" key="14">
    <source>
        <dbReference type="PROSITE-ProRule" id="PRU00110"/>
    </source>
</evidence>
<reference evidence="20 21" key="1">
    <citation type="submission" date="2019-11" db="EMBL/GenBank/DDBJ databases">
        <authorList>
            <person name="Holert J."/>
        </authorList>
    </citation>
    <scope>NUCLEOTIDE SEQUENCE [LARGE SCALE GENOMIC DNA]</scope>
    <source>
        <strain evidence="20">SB11_3</strain>
    </source>
</reference>
<evidence type="ECO:0000256" key="16">
    <source>
        <dbReference type="SAM" id="Phobius"/>
    </source>
</evidence>
<evidence type="ECO:0000256" key="1">
    <source>
        <dbReference type="ARBA" id="ARBA00000085"/>
    </source>
</evidence>
<keyword evidence="4" id="KW-1003">Cell membrane</keyword>
<evidence type="ECO:0000256" key="3">
    <source>
        <dbReference type="ARBA" id="ARBA00012438"/>
    </source>
</evidence>
<dbReference type="GO" id="GO:0005524">
    <property type="term" value="F:ATP binding"/>
    <property type="evidence" value="ECO:0007669"/>
    <property type="project" value="UniProtKB-KW"/>
</dbReference>
<dbReference type="InterPro" id="IPR003594">
    <property type="entry name" value="HATPase_dom"/>
</dbReference>
<evidence type="ECO:0000256" key="13">
    <source>
        <dbReference type="ARBA" id="ARBA00023136"/>
    </source>
</evidence>
<dbReference type="Pfam" id="PF02518">
    <property type="entry name" value="HATPase_c"/>
    <property type="match status" value="1"/>
</dbReference>
<dbReference type="PROSITE" id="PS50109">
    <property type="entry name" value="HIS_KIN"/>
    <property type="match status" value="1"/>
</dbReference>
<dbReference type="SMART" id="SM00387">
    <property type="entry name" value="HATPase_c"/>
    <property type="match status" value="1"/>
</dbReference>
<dbReference type="InterPro" id="IPR008207">
    <property type="entry name" value="Sig_transdc_His_kin_Hpt_dom"/>
</dbReference>
<dbReference type="Pfam" id="PF01627">
    <property type="entry name" value="Hpt"/>
    <property type="match status" value="1"/>
</dbReference>
<dbReference type="SUPFAM" id="SSF52172">
    <property type="entry name" value="CheY-like"/>
    <property type="match status" value="2"/>
</dbReference>
<dbReference type="InterPro" id="IPR019247">
    <property type="entry name" value="Histidine_kinase_BarA_N"/>
</dbReference>
<dbReference type="Pfam" id="PF09984">
    <property type="entry name" value="sCache_4"/>
    <property type="match status" value="1"/>
</dbReference>
<dbReference type="GO" id="GO:0000155">
    <property type="term" value="F:phosphorelay sensor kinase activity"/>
    <property type="evidence" value="ECO:0007669"/>
    <property type="project" value="InterPro"/>
</dbReference>
<feature type="domain" description="Response regulatory" evidence="18">
    <location>
        <begin position="668"/>
        <end position="781"/>
    </location>
</feature>
<evidence type="ECO:0000256" key="12">
    <source>
        <dbReference type="ARBA" id="ARBA00023012"/>
    </source>
</evidence>
<dbReference type="InterPro" id="IPR001789">
    <property type="entry name" value="Sig_transdc_resp-reg_receiver"/>
</dbReference>
<keyword evidence="21" id="KW-1185">Reference proteome</keyword>
<dbReference type="PRINTS" id="PR00344">
    <property type="entry name" value="BCTRLSENSOR"/>
</dbReference>
<dbReference type="Gene3D" id="3.40.50.2300">
    <property type="match status" value="1"/>
</dbReference>
<dbReference type="Pfam" id="PF00512">
    <property type="entry name" value="HisKA"/>
    <property type="match status" value="1"/>
</dbReference>
<keyword evidence="12" id="KW-0902">Two-component regulatory system</keyword>
<dbReference type="CDD" id="cd00088">
    <property type="entry name" value="HPT"/>
    <property type="match status" value="1"/>
</dbReference>
<dbReference type="EMBL" id="CACSIO010000001">
    <property type="protein sequence ID" value="CAA0083160.1"/>
    <property type="molecule type" value="Genomic_DNA"/>
</dbReference>
<dbReference type="SUPFAM" id="SSF55874">
    <property type="entry name" value="ATPase domain of HSP90 chaperone/DNA topoisomerase II/histidine kinase"/>
    <property type="match status" value="1"/>
</dbReference>
<dbReference type="InterPro" id="IPR036641">
    <property type="entry name" value="HPT_dom_sf"/>
</dbReference>
<feature type="transmembrane region" description="Helical" evidence="16">
    <location>
        <begin position="172"/>
        <end position="190"/>
    </location>
</feature>
<dbReference type="InterPro" id="IPR011006">
    <property type="entry name" value="CheY-like_superfamily"/>
</dbReference>
<evidence type="ECO:0000259" key="18">
    <source>
        <dbReference type="PROSITE" id="PS50110"/>
    </source>
</evidence>
<dbReference type="GO" id="GO:0005886">
    <property type="term" value="C:plasma membrane"/>
    <property type="evidence" value="ECO:0007669"/>
    <property type="project" value="UniProtKB-SubCell"/>
</dbReference>
<keyword evidence="6 20" id="KW-0808">Transferase</keyword>
<keyword evidence="7 16" id="KW-0812">Transmembrane</keyword>
<evidence type="ECO:0000313" key="20">
    <source>
        <dbReference type="EMBL" id="CAA0083160.1"/>
    </source>
</evidence>
<protein>
    <recommendedName>
        <fullName evidence="3">histidine kinase</fullName>
        <ecNumber evidence="3">2.7.13.3</ecNumber>
    </recommendedName>
</protein>
<evidence type="ECO:0000256" key="10">
    <source>
        <dbReference type="ARBA" id="ARBA00022840"/>
    </source>
</evidence>
<dbReference type="SMART" id="SM00388">
    <property type="entry name" value="HisKA"/>
    <property type="match status" value="1"/>
</dbReference>
<dbReference type="Pfam" id="PF00072">
    <property type="entry name" value="Response_reg"/>
    <property type="match status" value="1"/>
</dbReference>
<dbReference type="SUPFAM" id="SSF47384">
    <property type="entry name" value="Homodimeric domain of signal transducing histidine kinase"/>
    <property type="match status" value="1"/>
</dbReference>
<dbReference type="FunFam" id="3.30.565.10:FF:000010">
    <property type="entry name" value="Sensor histidine kinase RcsC"/>
    <property type="match status" value="1"/>
</dbReference>
<evidence type="ECO:0000259" key="19">
    <source>
        <dbReference type="PROSITE" id="PS50894"/>
    </source>
</evidence>
<keyword evidence="13 16" id="KW-0472">Membrane</keyword>
<dbReference type="InterPro" id="IPR036890">
    <property type="entry name" value="HATPase_C_sf"/>
</dbReference>
<dbReference type="PROSITE" id="PS50894">
    <property type="entry name" value="HPT"/>
    <property type="match status" value="1"/>
</dbReference>
<proteinExistence type="predicted"/>
<dbReference type="CDD" id="cd17546">
    <property type="entry name" value="REC_hyHK_CKI1_RcsC-like"/>
    <property type="match status" value="1"/>
</dbReference>
<dbReference type="Gene3D" id="1.20.120.160">
    <property type="entry name" value="HPT domain"/>
    <property type="match status" value="1"/>
</dbReference>
<evidence type="ECO:0000256" key="6">
    <source>
        <dbReference type="ARBA" id="ARBA00022679"/>
    </source>
</evidence>
<dbReference type="InterPro" id="IPR005467">
    <property type="entry name" value="His_kinase_dom"/>
</dbReference>
<evidence type="ECO:0000259" key="17">
    <source>
        <dbReference type="PROSITE" id="PS50109"/>
    </source>
</evidence>
<comment type="catalytic activity">
    <reaction evidence="1">
        <text>ATP + protein L-histidine = ADP + protein N-phospho-L-histidine.</text>
        <dbReference type="EC" id="2.7.13.3"/>
    </reaction>
</comment>
<evidence type="ECO:0000313" key="21">
    <source>
        <dbReference type="Proteomes" id="UP000441399"/>
    </source>
</evidence>
<name>A0A5S9N2W1_9GAMM</name>
<dbReference type="Gene3D" id="3.30.565.10">
    <property type="entry name" value="Histidine kinase-like ATPase, C-terminal domain"/>
    <property type="match status" value="1"/>
</dbReference>
<keyword evidence="8" id="KW-0547">Nucleotide-binding</keyword>
<dbReference type="InterPro" id="IPR004358">
    <property type="entry name" value="Sig_transdc_His_kin-like_C"/>
</dbReference>
<evidence type="ECO:0000256" key="4">
    <source>
        <dbReference type="ARBA" id="ARBA00022475"/>
    </source>
</evidence>
<keyword evidence="11 16" id="KW-1133">Transmembrane helix</keyword>
<evidence type="ECO:0000256" key="11">
    <source>
        <dbReference type="ARBA" id="ARBA00022989"/>
    </source>
</evidence>
<evidence type="ECO:0000256" key="2">
    <source>
        <dbReference type="ARBA" id="ARBA00004651"/>
    </source>
</evidence>
<dbReference type="EC" id="2.7.13.3" evidence="3"/>
<dbReference type="Proteomes" id="UP000441399">
    <property type="component" value="Unassembled WGS sequence"/>
</dbReference>
<dbReference type="PROSITE" id="PS50110">
    <property type="entry name" value="RESPONSE_REGULATORY"/>
    <property type="match status" value="1"/>
</dbReference>
<dbReference type="Gene3D" id="1.10.287.130">
    <property type="match status" value="1"/>
</dbReference>
<evidence type="ECO:0000256" key="5">
    <source>
        <dbReference type="ARBA" id="ARBA00022553"/>
    </source>
</evidence>
<dbReference type="PANTHER" id="PTHR45339:SF5">
    <property type="entry name" value="HISTIDINE KINASE"/>
    <property type="match status" value="1"/>
</dbReference>
<gene>
    <name evidence="20" type="primary">barA_1</name>
    <name evidence="20" type="ORF">OPDIPICF_00500</name>
</gene>
<keyword evidence="5 15" id="KW-0597">Phosphoprotein</keyword>
<feature type="modified residue" description="4-aspartylphosphate" evidence="15">
    <location>
        <position position="717"/>
    </location>
</feature>
<dbReference type="AlphaFoldDB" id="A0A5S9N2W1"/>
<dbReference type="InterPro" id="IPR003661">
    <property type="entry name" value="HisK_dim/P_dom"/>
</dbReference>
<dbReference type="FunFam" id="1.10.287.130:FF:000003">
    <property type="entry name" value="Histidine kinase"/>
    <property type="match status" value="1"/>
</dbReference>
<organism evidence="20 21">
    <name type="scientific">BD1-7 clade bacterium</name>
    <dbReference type="NCBI Taxonomy" id="2029982"/>
    <lineage>
        <taxon>Bacteria</taxon>
        <taxon>Pseudomonadati</taxon>
        <taxon>Pseudomonadota</taxon>
        <taxon>Gammaproteobacteria</taxon>
        <taxon>Cellvibrionales</taxon>
        <taxon>Spongiibacteraceae</taxon>
        <taxon>BD1-7 clade</taxon>
    </lineage>
</organism>